<dbReference type="Proteomes" id="UP001249851">
    <property type="component" value="Unassembled WGS sequence"/>
</dbReference>
<reference evidence="1" key="2">
    <citation type="journal article" date="2023" name="Science">
        <title>Genomic signatures of disease resistance in endangered staghorn corals.</title>
        <authorList>
            <person name="Vollmer S.V."/>
            <person name="Selwyn J.D."/>
            <person name="Despard B.A."/>
            <person name="Roesel C.L."/>
        </authorList>
    </citation>
    <scope>NUCLEOTIDE SEQUENCE</scope>
    <source>
        <strain evidence="1">K2</strain>
    </source>
</reference>
<comment type="caution">
    <text evidence="1">The sequence shown here is derived from an EMBL/GenBank/DDBJ whole genome shotgun (WGS) entry which is preliminary data.</text>
</comment>
<sequence length="43" mass="5272">MKCRRRKRERIMKLQKASSLIQFAIKIIPNYFDLVQPLIYFSK</sequence>
<dbReference type="EMBL" id="JARQWQ010000012">
    <property type="protein sequence ID" value="KAK2568269.1"/>
    <property type="molecule type" value="Genomic_DNA"/>
</dbReference>
<organism evidence="1 2">
    <name type="scientific">Acropora cervicornis</name>
    <name type="common">Staghorn coral</name>
    <dbReference type="NCBI Taxonomy" id="6130"/>
    <lineage>
        <taxon>Eukaryota</taxon>
        <taxon>Metazoa</taxon>
        <taxon>Cnidaria</taxon>
        <taxon>Anthozoa</taxon>
        <taxon>Hexacorallia</taxon>
        <taxon>Scleractinia</taxon>
        <taxon>Astrocoeniina</taxon>
        <taxon>Acroporidae</taxon>
        <taxon>Acropora</taxon>
    </lineage>
</organism>
<reference evidence="1" key="1">
    <citation type="journal article" date="2023" name="G3 (Bethesda)">
        <title>Whole genome assembly and annotation of the endangered Caribbean coral Acropora cervicornis.</title>
        <authorList>
            <person name="Selwyn J.D."/>
            <person name="Vollmer S.V."/>
        </authorList>
    </citation>
    <scope>NUCLEOTIDE SEQUENCE</scope>
    <source>
        <strain evidence="1">K2</strain>
    </source>
</reference>
<evidence type="ECO:0000313" key="1">
    <source>
        <dbReference type="EMBL" id="KAK2568269.1"/>
    </source>
</evidence>
<proteinExistence type="predicted"/>
<protein>
    <submittedName>
        <fullName evidence="1">Uncharacterized protein</fullName>
    </submittedName>
</protein>
<evidence type="ECO:0000313" key="2">
    <source>
        <dbReference type="Proteomes" id="UP001249851"/>
    </source>
</evidence>
<dbReference type="AlphaFoldDB" id="A0AAD9QVP8"/>
<name>A0AAD9QVP8_ACRCE</name>
<keyword evidence="2" id="KW-1185">Reference proteome</keyword>
<feature type="non-terminal residue" evidence="1">
    <location>
        <position position="43"/>
    </location>
</feature>
<gene>
    <name evidence="1" type="ORF">P5673_007269</name>
</gene>
<accession>A0AAD9QVP8</accession>